<dbReference type="PANTHER" id="PTHR10073">
    <property type="entry name" value="DNA MISMATCH REPAIR PROTEIN MLH, PMS, MUTL"/>
    <property type="match status" value="1"/>
</dbReference>
<dbReference type="NCBIfam" id="TIGR00585">
    <property type="entry name" value="mutl"/>
    <property type="match status" value="1"/>
</dbReference>
<dbReference type="FunFam" id="3.30.1370.100:FF:000001">
    <property type="entry name" value="Mismatch repair endonuclease pms1, putative"/>
    <property type="match status" value="1"/>
</dbReference>
<dbReference type="GO" id="GO:0032389">
    <property type="term" value="C:MutLalpha complex"/>
    <property type="evidence" value="ECO:0007669"/>
    <property type="project" value="TreeGrafter"/>
</dbReference>
<feature type="compositionally biased region" description="Basic and acidic residues" evidence="14">
    <location>
        <begin position="497"/>
        <end position="507"/>
    </location>
</feature>
<dbReference type="InterPro" id="IPR036890">
    <property type="entry name" value="HATPase_C_sf"/>
</dbReference>
<gene>
    <name evidence="17" type="ORF">CRENBAI_002690</name>
</gene>
<dbReference type="InterPro" id="IPR002099">
    <property type="entry name" value="MutL/Mlh/PMS"/>
</dbReference>
<dbReference type="GO" id="GO:0004519">
    <property type="term" value="F:endonuclease activity"/>
    <property type="evidence" value="ECO:0007669"/>
    <property type="project" value="UniProtKB-KW"/>
</dbReference>
<dbReference type="InterPro" id="IPR038973">
    <property type="entry name" value="MutL/Mlh/Pms-like"/>
</dbReference>
<evidence type="ECO:0000256" key="3">
    <source>
        <dbReference type="ARBA" id="ARBA00022722"/>
    </source>
</evidence>
<feature type="compositionally biased region" description="Polar residues" evidence="14">
    <location>
        <begin position="467"/>
        <end position="477"/>
    </location>
</feature>
<evidence type="ECO:0000256" key="14">
    <source>
        <dbReference type="SAM" id="MobiDB-lite"/>
    </source>
</evidence>
<evidence type="ECO:0000256" key="2">
    <source>
        <dbReference type="ARBA" id="ARBA00006082"/>
    </source>
</evidence>
<keyword evidence="18" id="KW-1185">Reference proteome</keyword>
<dbReference type="InterPro" id="IPR042120">
    <property type="entry name" value="MutL_C_dimsub"/>
</dbReference>
<keyword evidence="8" id="KW-0067">ATP-binding</keyword>
<evidence type="ECO:0000259" key="15">
    <source>
        <dbReference type="SMART" id="SM00853"/>
    </source>
</evidence>
<dbReference type="InterPro" id="IPR037198">
    <property type="entry name" value="MutL_C_sf"/>
</dbReference>
<dbReference type="Gene3D" id="3.30.565.10">
    <property type="entry name" value="Histidine kinase-like ATPase, C-terminal domain"/>
    <property type="match status" value="1"/>
</dbReference>
<keyword evidence="6" id="KW-0227">DNA damage</keyword>
<evidence type="ECO:0000256" key="1">
    <source>
        <dbReference type="ARBA" id="ARBA00004123"/>
    </source>
</evidence>
<dbReference type="PROSITE" id="PS00058">
    <property type="entry name" value="DNA_MISMATCH_REPAIR_1"/>
    <property type="match status" value="1"/>
</dbReference>
<dbReference type="SMART" id="SM00853">
    <property type="entry name" value="MutL_C"/>
    <property type="match status" value="1"/>
</dbReference>
<dbReference type="GO" id="GO:0005524">
    <property type="term" value="F:ATP binding"/>
    <property type="evidence" value="ECO:0007669"/>
    <property type="project" value="UniProtKB-KW"/>
</dbReference>
<name>A0AAV9S296_9TELE</name>
<evidence type="ECO:0000256" key="9">
    <source>
        <dbReference type="ARBA" id="ARBA00023242"/>
    </source>
</evidence>
<dbReference type="InterPro" id="IPR020568">
    <property type="entry name" value="Ribosomal_Su5_D2-typ_SF"/>
</dbReference>
<dbReference type="PANTHER" id="PTHR10073:SF52">
    <property type="entry name" value="MISMATCH REPAIR ENDONUCLEASE PMS2"/>
    <property type="match status" value="1"/>
</dbReference>
<evidence type="ECO:0000256" key="12">
    <source>
        <dbReference type="ARBA" id="ARBA00077255"/>
    </source>
</evidence>
<proteinExistence type="inferred from homology"/>
<dbReference type="InterPro" id="IPR042121">
    <property type="entry name" value="MutL_C_regsub"/>
</dbReference>
<feature type="domain" description="MutL C-terminal dimerisation" evidence="15">
    <location>
        <begin position="587"/>
        <end position="731"/>
    </location>
</feature>
<dbReference type="CDD" id="cd03484">
    <property type="entry name" value="MutL_Trans_hPMS_2_like"/>
    <property type="match status" value="1"/>
</dbReference>
<comment type="subcellular location">
    <subcellularLocation>
        <location evidence="1">Nucleus</location>
    </subcellularLocation>
</comment>
<evidence type="ECO:0000256" key="6">
    <source>
        <dbReference type="ARBA" id="ARBA00022763"/>
    </source>
</evidence>
<feature type="region of interest" description="Disordered" evidence="14">
    <location>
        <begin position="384"/>
        <end position="403"/>
    </location>
</feature>
<dbReference type="FunFam" id="3.30.230.10:FF:000032">
    <property type="entry name" value="mismatch repair endonuclease PMS2 isoform X2"/>
    <property type="match status" value="1"/>
</dbReference>
<evidence type="ECO:0000256" key="13">
    <source>
        <dbReference type="ARBA" id="ARBA00083250"/>
    </source>
</evidence>
<evidence type="ECO:0000313" key="17">
    <source>
        <dbReference type="EMBL" id="KAK5615331.1"/>
    </source>
</evidence>
<comment type="catalytic activity">
    <reaction evidence="10">
        <text>ATP + H2O = ADP + phosphate + H(+)</text>
        <dbReference type="Rhea" id="RHEA:13065"/>
        <dbReference type="ChEBI" id="CHEBI:15377"/>
        <dbReference type="ChEBI" id="CHEBI:15378"/>
        <dbReference type="ChEBI" id="CHEBI:30616"/>
        <dbReference type="ChEBI" id="CHEBI:43474"/>
        <dbReference type="ChEBI" id="CHEBI:456216"/>
    </reaction>
    <physiologicalReaction direction="left-to-right" evidence="10">
        <dbReference type="Rhea" id="RHEA:13066"/>
    </physiologicalReaction>
</comment>
<dbReference type="Gene3D" id="3.30.1370.100">
    <property type="entry name" value="MutL, C-terminal domain, regulatory subdomain"/>
    <property type="match status" value="1"/>
</dbReference>
<dbReference type="GO" id="GO:0016887">
    <property type="term" value="F:ATP hydrolysis activity"/>
    <property type="evidence" value="ECO:0007669"/>
    <property type="project" value="InterPro"/>
</dbReference>
<dbReference type="GO" id="GO:0030983">
    <property type="term" value="F:mismatched DNA binding"/>
    <property type="evidence" value="ECO:0007669"/>
    <property type="project" value="InterPro"/>
</dbReference>
<dbReference type="AlphaFoldDB" id="A0AAV9S296"/>
<dbReference type="GO" id="GO:0006298">
    <property type="term" value="P:mismatch repair"/>
    <property type="evidence" value="ECO:0007669"/>
    <property type="project" value="InterPro"/>
</dbReference>
<dbReference type="SMART" id="SM01340">
    <property type="entry name" value="DNA_mis_repair"/>
    <property type="match status" value="1"/>
</dbReference>
<dbReference type="Pfam" id="PF01119">
    <property type="entry name" value="DNA_mis_repair"/>
    <property type="match status" value="1"/>
</dbReference>
<feature type="region of interest" description="Disordered" evidence="14">
    <location>
        <begin position="438"/>
        <end position="509"/>
    </location>
</feature>
<reference evidence="17 18" key="1">
    <citation type="submission" date="2021-06" db="EMBL/GenBank/DDBJ databases">
        <authorList>
            <person name="Palmer J.M."/>
        </authorList>
    </citation>
    <scope>NUCLEOTIDE SEQUENCE [LARGE SCALE GENOMIC DNA]</scope>
    <source>
        <strain evidence="17 18">MEX-2019</strain>
        <tissue evidence="17">Muscle</tissue>
    </source>
</reference>
<comment type="caution">
    <text evidence="17">The sequence shown here is derived from an EMBL/GenBank/DDBJ whole genome shotgun (WGS) entry which is preliminary data.</text>
</comment>
<dbReference type="Pfam" id="PF08676">
    <property type="entry name" value="MutL_C"/>
    <property type="match status" value="1"/>
</dbReference>
<dbReference type="FunFam" id="3.30.1540.20:FF:000019">
    <property type="entry name" value="PMS1 homolog 2, mismatch repair system component"/>
    <property type="match status" value="1"/>
</dbReference>
<evidence type="ECO:0000256" key="8">
    <source>
        <dbReference type="ARBA" id="ARBA00022840"/>
    </source>
</evidence>
<keyword evidence="3" id="KW-0540">Nuclease</keyword>
<keyword evidence="5" id="KW-0255">Endonuclease</keyword>
<dbReference type="InterPro" id="IPR014762">
    <property type="entry name" value="DNA_mismatch_repair_CS"/>
</dbReference>
<evidence type="ECO:0000256" key="10">
    <source>
        <dbReference type="ARBA" id="ARBA00048778"/>
    </source>
</evidence>
<organism evidence="17 18">
    <name type="scientific">Crenichthys baileyi</name>
    <name type="common">White River springfish</name>
    <dbReference type="NCBI Taxonomy" id="28760"/>
    <lineage>
        <taxon>Eukaryota</taxon>
        <taxon>Metazoa</taxon>
        <taxon>Chordata</taxon>
        <taxon>Craniata</taxon>
        <taxon>Vertebrata</taxon>
        <taxon>Euteleostomi</taxon>
        <taxon>Actinopterygii</taxon>
        <taxon>Neopterygii</taxon>
        <taxon>Teleostei</taxon>
        <taxon>Neoteleostei</taxon>
        <taxon>Acanthomorphata</taxon>
        <taxon>Ovalentaria</taxon>
        <taxon>Atherinomorphae</taxon>
        <taxon>Cyprinodontiformes</taxon>
        <taxon>Goodeidae</taxon>
        <taxon>Crenichthys</taxon>
    </lineage>
</organism>
<dbReference type="Gene3D" id="3.30.1540.20">
    <property type="entry name" value="MutL, C-terminal domain, dimerisation subdomain"/>
    <property type="match status" value="1"/>
</dbReference>
<accession>A0AAV9S296</accession>
<sequence>MSSSSTTALKHHTSKLRDFSDLIHVETFGFRGEALSSLCALSDLSVITCHESSQVGTKLVFDRQGHLVQRSPCPRQPGTTVTLQQLFYTLPVRHKEFQRNIKKEYAKMIHVLQAYCIISTGVRITCSNQNGQGKRSTVLSTSGSHTMRENIGAIFGPKQPQSLLPFQQVSPAENIMEEYGLKDGDLPKPLFSITGFVSTVDHGVGRSVSDRQFFFINSRPCDPIKVSKLINEVYHMYNRHQYPFVALNIAVASDCVDVNVTPDKRQVFLQEEKLLLAILKTSLITMYEAGVNKISLNYTPAPIVASASKDVLFSGDNKAEPVENNQPATPTPKSAMNLAALKAAFSNKNSAPSGSKSGIEKASNSGLSQKTLQCFFKDSVKSASTPCIKSPVQPKTEAAKCSSGGGSVLDGFRYGGMSIRDQESEKDSSVVSCDFAVESPDSSEPVVESVNNDSPVSQNHPEDTELQTKACSSTEDSIISPEAKRARIDNPGFTAEQRSDATSKHLDTPSSMVDVPVCLQRKTLPLHFSLQDLAASLKRLLDQQRQRAGEKLHYRRFRAKINPGENQSAEDELRKEISKEMFKEMEIIGQFNLGFIITKLNSDIFMIDQHATDEKYNFEMLQQHTVLQGQKLIVPQPLHLTAVSENVLIENLEIFRRNGFEFLIDEDAQVMERVKLVSLPTSKNWTFGPSDIEELIFMLSDSPGVMCHPSRVRQMFASRACRKSVMIGTALSVSEMKKLVIHMGEIKHPWNCPHGRPTMRHLANLEIISQD</sequence>
<dbReference type="SUPFAM" id="SSF54211">
    <property type="entry name" value="Ribosomal protein S5 domain 2-like"/>
    <property type="match status" value="1"/>
</dbReference>
<dbReference type="InterPro" id="IPR013507">
    <property type="entry name" value="DNA_mismatch_S5_2-like"/>
</dbReference>
<dbReference type="SUPFAM" id="SSF118116">
    <property type="entry name" value="DNA mismatch repair protein MutL"/>
    <property type="match status" value="1"/>
</dbReference>
<evidence type="ECO:0000256" key="11">
    <source>
        <dbReference type="ARBA" id="ARBA00072579"/>
    </source>
</evidence>
<dbReference type="InterPro" id="IPR014721">
    <property type="entry name" value="Ribsml_uS5_D2-typ_fold_subgr"/>
</dbReference>
<evidence type="ECO:0000256" key="5">
    <source>
        <dbReference type="ARBA" id="ARBA00022759"/>
    </source>
</evidence>
<keyword evidence="7" id="KW-0378">Hydrolase</keyword>
<evidence type="ECO:0000313" key="18">
    <source>
        <dbReference type="Proteomes" id="UP001311232"/>
    </source>
</evidence>
<dbReference type="InterPro" id="IPR014790">
    <property type="entry name" value="MutL_C"/>
</dbReference>
<dbReference type="EMBL" id="JAHHUM010000976">
    <property type="protein sequence ID" value="KAK5615331.1"/>
    <property type="molecule type" value="Genomic_DNA"/>
</dbReference>
<dbReference type="FunFam" id="3.30.565.10:FF:000160">
    <property type="entry name" value="Mismatch repair endonuclease PMS2"/>
    <property type="match status" value="1"/>
</dbReference>
<evidence type="ECO:0000256" key="7">
    <source>
        <dbReference type="ARBA" id="ARBA00022801"/>
    </source>
</evidence>
<feature type="domain" description="DNA mismatch repair protein S5" evidence="16">
    <location>
        <begin position="151"/>
        <end position="288"/>
    </location>
</feature>
<keyword evidence="4" id="KW-0547">Nucleotide-binding</keyword>
<dbReference type="GO" id="GO:0140664">
    <property type="term" value="F:ATP-dependent DNA damage sensor activity"/>
    <property type="evidence" value="ECO:0007669"/>
    <property type="project" value="InterPro"/>
</dbReference>
<evidence type="ECO:0000259" key="16">
    <source>
        <dbReference type="SMART" id="SM01340"/>
    </source>
</evidence>
<dbReference type="Proteomes" id="UP001311232">
    <property type="component" value="Unassembled WGS sequence"/>
</dbReference>
<comment type="similarity">
    <text evidence="2">Belongs to the DNA mismatch repair MutL/HexB family.</text>
</comment>
<protein>
    <recommendedName>
        <fullName evidence="11">Mismatch repair endonuclease PMS2</fullName>
    </recommendedName>
    <alternativeName>
        <fullName evidence="13">DNA mismatch repair protein PMS2</fullName>
    </alternativeName>
    <alternativeName>
        <fullName evidence="12">PMS1 protein homolog 2</fullName>
    </alternativeName>
</protein>
<dbReference type="SUPFAM" id="SSF55874">
    <property type="entry name" value="ATPase domain of HSP90 chaperone/DNA topoisomerase II/histidine kinase"/>
    <property type="match status" value="1"/>
</dbReference>
<evidence type="ECO:0000256" key="4">
    <source>
        <dbReference type="ARBA" id="ARBA00022741"/>
    </source>
</evidence>
<keyword evidence="9" id="KW-0539">Nucleus</keyword>
<dbReference type="Gene3D" id="3.30.230.10">
    <property type="match status" value="1"/>
</dbReference>
<feature type="compositionally biased region" description="Low complexity" evidence="14">
    <location>
        <begin position="438"/>
        <end position="454"/>
    </location>
</feature>